<dbReference type="InterPro" id="IPR043708">
    <property type="entry name" value="DUF5648"/>
</dbReference>
<protein>
    <recommendedName>
        <fullName evidence="1">DUF5648 domain-containing protein</fullName>
    </recommendedName>
</protein>
<gene>
    <name evidence="2" type="ORF">NtB2_00118</name>
</gene>
<dbReference type="RefSeq" id="WP_109245007.1">
    <property type="nucleotide sequence ID" value="NZ_BFFO01000001.1"/>
</dbReference>
<name>A0A2R5HDX0_9LACT</name>
<dbReference type="OrthoDB" id="2217676at2"/>
<keyword evidence="3" id="KW-1185">Reference proteome</keyword>
<sequence>MAALVALATTAHVQHKAEAATVKQEKIYRLYNAKNGEHLYTNSFWEAYVNGTQHGWSYEGVSWKAPKSGDAVHRLYNPGLGLHMYSSSSYEISVISHQGWKDEGVAFYSQNKASGAVPIYRLYNPNGQHLYSSSAWEKTVLSTQGWRYEGVAYYAYPAGIPQAQNKMNLSVKEASGALTITASDNLGTSVTDVYHPSIVQTGGPVNGEQCSPANLVACQWAG</sequence>
<accession>A0A2R5HDX0</accession>
<organism evidence="2 3">
    <name type="scientific">Lactococcus termiticola</name>
    <dbReference type="NCBI Taxonomy" id="2169526"/>
    <lineage>
        <taxon>Bacteria</taxon>
        <taxon>Bacillati</taxon>
        <taxon>Bacillota</taxon>
        <taxon>Bacilli</taxon>
        <taxon>Lactobacillales</taxon>
        <taxon>Streptococcaceae</taxon>
        <taxon>Lactococcus</taxon>
    </lineage>
</organism>
<evidence type="ECO:0000313" key="2">
    <source>
        <dbReference type="EMBL" id="GBG96016.1"/>
    </source>
</evidence>
<dbReference type="Proteomes" id="UP000245021">
    <property type="component" value="Unassembled WGS sequence"/>
</dbReference>
<dbReference type="EMBL" id="BFFO01000001">
    <property type="protein sequence ID" value="GBG96016.1"/>
    <property type="molecule type" value="Genomic_DNA"/>
</dbReference>
<dbReference type="Pfam" id="PF18885">
    <property type="entry name" value="DUF5648"/>
    <property type="match status" value="1"/>
</dbReference>
<proteinExistence type="predicted"/>
<evidence type="ECO:0000313" key="3">
    <source>
        <dbReference type="Proteomes" id="UP000245021"/>
    </source>
</evidence>
<reference evidence="2 3" key="1">
    <citation type="journal article" date="2018" name="Genome Announc.">
        <title>Draft Genome Sequence of Lactococcus sp. Strain NtB2 (JCM 32569), Isolated from the Gut of the Higher Termite Nasutitermes takasagoensis.</title>
        <authorList>
            <person name="Noda S."/>
            <person name="Aihara C."/>
            <person name="Yuki M."/>
            <person name="Ohkuma M."/>
        </authorList>
    </citation>
    <scope>NUCLEOTIDE SEQUENCE [LARGE SCALE GENOMIC DNA]</scope>
    <source>
        <strain evidence="2 3">NtB2</strain>
    </source>
</reference>
<dbReference type="AlphaFoldDB" id="A0A2R5HDX0"/>
<feature type="domain" description="DUF5648" evidence="1">
    <location>
        <begin position="27"/>
        <end position="155"/>
    </location>
</feature>
<comment type="caution">
    <text evidence="2">The sequence shown here is derived from an EMBL/GenBank/DDBJ whole genome shotgun (WGS) entry which is preliminary data.</text>
</comment>
<evidence type="ECO:0000259" key="1">
    <source>
        <dbReference type="Pfam" id="PF18885"/>
    </source>
</evidence>